<accession>A0A0D0C154</accession>
<protein>
    <submittedName>
        <fullName evidence="1">Uncharacterized protein</fullName>
    </submittedName>
</protein>
<proteinExistence type="predicted"/>
<evidence type="ECO:0000313" key="1">
    <source>
        <dbReference type="EMBL" id="KIK56084.1"/>
    </source>
</evidence>
<keyword evidence="2" id="KW-1185">Reference proteome</keyword>
<dbReference type="PANTHER" id="PTHR31912">
    <property type="entry name" value="IP13529P"/>
    <property type="match status" value="1"/>
</dbReference>
<dbReference type="Proteomes" id="UP000053593">
    <property type="component" value="Unassembled WGS sequence"/>
</dbReference>
<dbReference type="OrthoDB" id="2881727at2759"/>
<dbReference type="HOGENOM" id="CLU_066041_0_0_1"/>
<reference evidence="1 2" key="1">
    <citation type="submission" date="2014-04" db="EMBL/GenBank/DDBJ databases">
        <title>Evolutionary Origins and Diversification of the Mycorrhizal Mutualists.</title>
        <authorList>
            <consortium name="DOE Joint Genome Institute"/>
            <consortium name="Mycorrhizal Genomics Consortium"/>
            <person name="Kohler A."/>
            <person name="Kuo A."/>
            <person name="Nagy L.G."/>
            <person name="Floudas D."/>
            <person name="Copeland A."/>
            <person name="Barry K.W."/>
            <person name="Cichocki N."/>
            <person name="Veneault-Fourrey C."/>
            <person name="LaButti K."/>
            <person name="Lindquist E.A."/>
            <person name="Lipzen A."/>
            <person name="Lundell T."/>
            <person name="Morin E."/>
            <person name="Murat C."/>
            <person name="Riley R."/>
            <person name="Ohm R."/>
            <person name="Sun H."/>
            <person name="Tunlid A."/>
            <person name="Henrissat B."/>
            <person name="Grigoriev I.V."/>
            <person name="Hibbett D.S."/>
            <person name="Martin F."/>
        </authorList>
    </citation>
    <scope>NUCLEOTIDE SEQUENCE [LARGE SCALE GENOMIC DNA]</scope>
    <source>
        <strain evidence="1 2">FD-317 M1</strain>
    </source>
</reference>
<gene>
    <name evidence="1" type="ORF">GYMLUDRAFT_76242</name>
</gene>
<sequence>MNGMKEIQKMLDTTCGIRTLKYHGALGHIYYVNALEDIVSREMANPKVRPKLSFYPEATNGHIDSAKNAFCWLHELDHNLTTPMIRVGNEDFYLFEPCQLKTMAYCIPYRWIEQSDAKGNAQLYGWVWNIHQNSEMNGWEVIRSEQAEVHESNFLTSFPKLQQSFQERSIPDPGNICGVYDETGGFLPWRYTDPSKGNPWREKARGHRVCAFPIWLYCDDTSGNKSKKWNKHNSFLFTPAGLDCKEAHLQYHVHFLSTSNIAPPLEMLDGIVEQLEAGERQGIWAYDCEAQDMVLVIVSVLAMLGDNPMQSEFACHVGLMGKMFC</sequence>
<name>A0A0D0C154_9AGAR</name>
<dbReference type="AlphaFoldDB" id="A0A0D0C154"/>
<dbReference type="PANTHER" id="PTHR31912:SF34">
    <property type="entry name" value="NOTOCHORD-RELATED PROTEIN"/>
    <property type="match status" value="1"/>
</dbReference>
<dbReference type="EMBL" id="KN834800">
    <property type="protein sequence ID" value="KIK56084.1"/>
    <property type="molecule type" value="Genomic_DNA"/>
</dbReference>
<organism evidence="1 2">
    <name type="scientific">Collybiopsis luxurians FD-317 M1</name>
    <dbReference type="NCBI Taxonomy" id="944289"/>
    <lineage>
        <taxon>Eukaryota</taxon>
        <taxon>Fungi</taxon>
        <taxon>Dikarya</taxon>
        <taxon>Basidiomycota</taxon>
        <taxon>Agaricomycotina</taxon>
        <taxon>Agaricomycetes</taxon>
        <taxon>Agaricomycetidae</taxon>
        <taxon>Agaricales</taxon>
        <taxon>Marasmiineae</taxon>
        <taxon>Omphalotaceae</taxon>
        <taxon>Collybiopsis</taxon>
        <taxon>Collybiopsis luxurians</taxon>
    </lineage>
</organism>
<evidence type="ECO:0000313" key="2">
    <source>
        <dbReference type="Proteomes" id="UP000053593"/>
    </source>
</evidence>